<dbReference type="Proteomes" id="UP000823046">
    <property type="component" value="Unassembled WGS sequence"/>
</dbReference>
<feature type="region of interest" description="Disordered" evidence="1">
    <location>
        <begin position="1"/>
        <end position="26"/>
    </location>
</feature>
<feature type="region of interest" description="Disordered" evidence="1">
    <location>
        <begin position="315"/>
        <end position="336"/>
    </location>
</feature>
<sequence length="336" mass="38178">MPPLKKMEHLQKSTKSRHTPSSTSSLDTCSAASHISRHLPRFVILACIAAWCLLGQMDYPNTNLGSLWHSRPIVWASAELSGNNDNIEPAILQEIEQHEYNPSNILLNDAAIFQKYPAELVSLIQHAMLATDSLQVGASNPLSEHVNPTEEEELDAINAHLEDEEILERLHTCFVAIYRHFDLHNNAYIEIARTLAPQAGMREEDIVQIASHNHWIACYFNMEEGDGEKIVANTLSQEDEFRLLKRTQNTPTRFSKRQMINLERLLKTMQEQPQKTPSKPPSTSRFFNLSTIGAFVIIISLLYLGYHALTSSSTRRVSPRTISKEEKRGGKYKKHR</sequence>
<organism evidence="3 4">
    <name type="scientific">Cardiosporidium cionae</name>
    <dbReference type="NCBI Taxonomy" id="476202"/>
    <lineage>
        <taxon>Eukaryota</taxon>
        <taxon>Sar</taxon>
        <taxon>Alveolata</taxon>
        <taxon>Apicomplexa</taxon>
        <taxon>Aconoidasida</taxon>
        <taxon>Nephromycida</taxon>
        <taxon>Cardiosporidium</taxon>
    </lineage>
</organism>
<gene>
    <name evidence="3" type="ORF">IE077_003853</name>
</gene>
<evidence type="ECO:0000313" key="3">
    <source>
        <dbReference type="EMBL" id="KAF8822392.1"/>
    </source>
</evidence>
<evidence type="ECO:0000256" key="2">
    <source>
        <dbReference type="SAM" id="Phobius"/>
    </source>
</evidence>
<feature type="compositionally biased region" description="Basic and acidic residues" evidence="1">
    <location>
        <begin position="1"/>
        <end position="11"/>
    </location>
</feature>
<comment type="caution">
    <text evidence="3">The sequence shown here is derived from an EMBL/GenBank/DDBJ whole genome shotgun (WGS) entry which is preliminary data.</text>
</comment>
<keyword evidence="4" id="KW-1185">Reference proteome</keyword>
<name>A0ABQ7JEF5_9APIC</name>
<dbReference type="EMBL" id="JADAQX010000058">
    <property type="protein sequence ID" value="KAF8822392.1"/>
    <property type="molecule type" value="Genomic_DNA"/>
</dbReference>
<reference evidence="3 4" key="1">
    <citation type="journal article" date="2020" name="bioRxiv">
        <title>Metabolic contributions of an alphaproteobacterial endosymbiont in the apicomplexan Cardiosporidium cionae.</title>
        <authorList>
            <person name="Hunter E.S."/>
            <person name="Paight C.J."/>
            <person name="Lane C.E."/>
        </authorList>
    </citation>
    <scope>NUCLEOTIDE SEQUENCE [LARGE SCALE GENOMIC DNA]</scope>
    <source>
        <strain evidence="3">ESH_2018</strain>
    </source>
</reference>
<feature type="transmembrane region" description="Helical" evidence="2">
    <location>
        <begin position="286"/>
        <end position="306"/>
    </location>
</feature>
<accession>A0ABQ7JEF5</accession>
<evidence type="ECO:0000256" key="1">
    <source>
        <dbReference type="SAM" id="MobiDB-lite"/>
    </source>
</evidence>
<keyword evidence="2" id="KW-1133">Transmembrane helix</keyword>
<keyword evidence="2" id="KW-0472">Membrane</keyword>
<proteinExistence type="predicted"/>
<protein>
    <recommendedName>
        <fullName evidence="5">Transmembrane protein</fullName>
    </recommendedName>
</protein>
<evidence type="ECO:0008006" key="5">
    <source>
        <dbReference type="Google" id="ProtNLM"/>
    </source>
</evidence>
<evidence type="ECO:0000313" key="4">
    <source>
        <dbReference type="Proteomes" id="UP000823046"/>
    </source>
</evidence>
<keyword evidence="2" id="KW-0812">Transmembrane</keyword>